<gene>
    <name evidence="4" type="ORF">WJX73_006561</name>
</gene>
<dbReference type="Gene3D" id="2.40.40.10">
    <property type="entry name" value="RlpA-like domain"/>
    <property type="match status" value="1"/>
</dbReference>
<dbReference type="SUPFAM" id="SSF50685">
    <property type="entry name" value="Barwin-like endoglucanases"/>
    <property type="match status" value="1"/>
</dbReference>
<dbReference type="InterPro" id="IPR007117">
    <property type="entry name" value="Expansin_CBD"/>
</dbReference>
<dbReference type="Proteomes" id="UP001465755">
    <property type="component" value="Unassembled WGS sequence"/>
</dbReference>
<dbReference type="Pfam" id="PF01357">
    <property type="entry name" value="Expansin_C"/>
    <property type="match status" value="1"/>
</dbReference>
<dbReference type="Gene3D" id="2.60.40.760">
    <property type="entry name" value="Expansin, cellulose-binding-like domain"/>
    <property type="match status" value="1"/>
</dbReference>
<organism evidence="4 5">
    <name type="scientific">Symbiochloris irregularis</name>
    <dbReference type="NCBI Taxonomy" id="706552"/>
    <lineage>
        <taxon>Eukaryota</taxon>
        <taxon>Viridiplantae</taxon>
        <taxon>Chlorophyta</taxon>
        <taxon>core chlorophytes</taxon>
        <taxon>Trebouxiophyceae</taxon>
        <taxon>Trebouxiales</taxon>
        <taxon>Trebouxiaceae</taxon>
        <taxon>Symbiochloris</taxon>
    </lineage>
</organism>
<sequence>MNEPSYTLVNGACGFGEFDRSVWPYWRAVGLGFQNPLSVRPVPKNGCGTCIEITCAGYGCALNATSVIVLVADTCQNCTANQITMHASTFQQFMAPQTQGTVNATYKEVDCHPPGSMVVRVSSVITVYSYMRLAILEGSDNFTPMTNQWGATWQASHLDANPPFSLQLTDNNNETLILRNVIHSFEEGDYPTDSQFMLPGQPAPETPQTQPKHASAPQSGMSLALDPVKLGLHEGPISSDDAATKFPVGFRLVPAA</sequence>
<dbReference type="PROSITE" id="PS50842">
    <property type="entry name" value="EXPANSIN_EG45"/>
    <property type="match status" value="1"/>
</dbReference>
<dbReference type="InterPro" id="IPR036749">
    <property type="entry name" value="Expansin_CBD_sf"/>
</dbReference>
<dbReference type="AlphaFoldDB" id="A0AAW1PUI9"/>
<dbReference type="CDD" id="cd22271">
    <property type="entry name" value="DPBB_EXP_N-like"/>
    <property type="match status" value="1"/>
</dbReference>
<dbReference type="SUPFAM" id="SSF49590">
    <property type="entry name" value="PHL pollen allergen"/>
    <property type="match status" value="1"/>
</dbReference>
<protein>
    <recommendedName>
        <fullName evidence="3">Expansin-like EG45 domain-containing protein</fullName>
    </recommendedName>
</protein>
<dbReference type="InterPro" id="IPR007112">
    <property type="entry name" value="Expansin/allergen_DPBB_dom"/>
</dbReference>
<dbReference type="PANTHER" id="PTHR31836:SF28">
    <property type="entry name" value="SRCR DOMAIN-CONTAINING PROTEIN-RELATED"/>
    <property type="match status" value="1"/>
</dbReference>
<dbReference type="InterPro" id="IPR036908">
    <property type="entry name" value="RlpA-like_sf"/>
</dbReference>
<feature type="region of interest" description="Disordered" evidence="2">
    <location>
        <begin position="194"/>
        <end position="219"/>
    </location>
</feature>
<comment type="caution">
    <text evidence="4">The sequence shown here is derived from an EMBL/GenBank/DDBJ whole genome shotgun (WGS) entry which is preliminary data.</text>
</comment>
<dbReference type="PANTHER" id="PTHR31836">
    <property type="match status" value="1"/>
</dbReference>
<keyword evidence="1" id="KW-0732">Signal</keyword>
<evidence type="ECO:0000256" key="1">
    <source>
        <dbReference type="ARBA" id="ARBA00022729"/>
    </source>
</evidence>
<dbReference type="EMBL" id="JALJOQ010000009">
    <property type="protein sequence ID" value="KAK9812101.1"/>
    <property type="molecule type" value="Genomic_DNA"/>
</dbReference>
<feature type="domain" description="Expansin-like EG45" evidence="3">
    <location>
        <begin position="10"/>
        <end position="116"/>
    </location>
</feature>
<evidence type="ECO:0000259" key="3">
    <source>
        <dbReference type="PROSITE" id="PS50842"/>
    </source>
</evidence>
<keyword evidence="5" id="KW-1185">Reference proteome</keyword>
<proteinExistence type="predicted"/>
<dbReference type="InterPro" id="IPR051477">
    <property type="entry name" value="Expansin_CellWall"/>
</dbReference>
<accession>A0AAW1PUI9</accession>
<evidence type="ECO:0000313" key="4">
    <source>
        <dbReference type="EMBL" id="KAK9812101.1"/>
    </source>
</evidence>
<reference evidence="4 5" key="1">
    <citation type="journal article" date="2024" name="Nat. Commun.">
        <title>Phylogenomics reveals the evolutionary origins of lichenization in chlorophyte algae.</title>
        <authorList>
            <person name="Puginier C."/>
            <person name="Libourel C."/>
            <person name="Otte J."/>
            <person name="Skaloud P."/>
            <person name="Haon M."/>
            <person name="Grisel S."/>
            <person name="Petersen M."/>
            <person name="Berrin J.G."/>
            <person name="Delaux P.M."/>
            <person name="Dal Grande F."/>
            <person name="Keller J."/>
        </authorList>
    </citation>
    <scope>NUCLEOTIDE SEQUENCE [LARGE SCALE GENOMIC DNA]</scope>
    <source>
        <strain evidence="4 5">SAG 2036</strain>
    </source>
</reference>
<evidence type="ECO:0000256" key="2">
    <source>
        <dbReference type="SAM" id="MobiDB-lite"/>
    </source>
</evidence>
<name>A0AAW1PUI9_9CHLO</name>
<feature type="compositionally biased region" description="Polar residues" evidence="2">
    <location>
        <begin position="206"/>
        <end position="219"/>
    </location>
</feature>
<evidence type="ECO:0000313" key="5">
    <source>
        <dbReference type="Proteomes" id="UP001465755"/>
    </source>
</evidence>